<feature type="transmembrane region" description="Helical" evidence="1">
    <location>
        <begin position="6"/>
        <end position="24"/>
    </location>
</feature>
<proteinExistence type="predicted"/>
<evidence type="ECO:0000313" key="3">
    <source>
        <dbReference type="Proteomes" id="UP000031671"/>
    </source>
</evidence>
<feature type="transmembrane region" description="Helical" evidence="1">
    <location>
        <begin position="84"/>
        <end position="103"/>
    </location>
</feature>
<sequence length="115" mass="12150">MSLAAHVVFTGGFFIATTLLYKGLSPEREAEVEQLFTNWNTPVVAEGEEQQNLDTAQRSMLGKLISTAGFGILAMALIPNEPTGRLLFLLCGSIVLTVGILLVNASKTGAKPAAS</sequence>
<evidence type="ECO:0000256" key="1">
    <source>
        <dbReference type="SAM" id="Phobius"/>
    </source>
</evidence>
<keyword evidence="3" id="KW-1185">Reference proteome</keyword>
<keyword evidence="1" id="KW-0812">Transmembrane</keyword>
<comment type="caution">
    <text evidence="2">The sequence shown here is derived from an EMBL/GenBank/DDBJ whole genome shotgun (WGS) entry which is preliminary data.</text>
</comment>
<accession>A0A0B8P0M4</accession>
<protein>
    <submittedName>
        <fullName evidence="2">Sodium-solute symporter, putative</fullName>
    </submittedName>
</protein>
<evidence type="ECO:0000313" key="2">
    <source>
        <dbReference type="EMBL" id="GAM59761.1"/>
    </source>
</evidence>
<reference evidence="2 3" key="2">
    <citation type="submission" date="2015-01" db="EMBL/GenBank/DDBJ databases">
        <authorList>
            <consortium name="NBRP consortium"/>
            <person name="Sawabe T."/>
            <person name="Meirelles P."/>
            <person name="Feng G."/>
            <person name="Sayaka M."/>
            <person name="Hattori M."/>
            <person name="Ohkuma M."/>
        </authorList>
    </citation>
    <scope>NUCLEOTIDE SEQUENCE [LARGE SCALE GENOMIC DNA]</scope>
    <source>
        <strain evidence="3">JCM 19231</strain>
    </source>
</reference>
<organism evidence="2 3">
    <name type="scientific">Vibrio ishigakensis</name>
    <dbReference type="NCBI Taxonomy" id="1481914"/>
    <lineage>
        <taxon>Bacteria</taxon>
        <taxon>Pseudomonadati</taxon>
        <taxon>Pseudomonadota</taxon>
        <taxon>Gammaproteobacteria</taxon>
        <taxon>Vibrionales</taxon>
        <taxon>Vibrionaceae</taxon>
        <taxon>Vibrio</taxon>
    </lineage>
</organism>
<dbReference type="EMBL" id="BBRZ01000216">
    <property type="protein sequence ID" value="GAM59761.1"/>
    <property type="molecule type" value="Genomic_DNA"/>
</dbReference>
<gene>
    <name evidence="2" type="ORF">JCM19231_3945</name>
</gene>
<keyword evidence="1" id="KW-1133">Transmembrane helix</keyword>
<dbReference type="Proteomes" id="UP000031671">
    <property type="component" value="Unassembled WGS sequence"/>
</dbReference>
<name>A0A0B8P0M4_9VIBR</name>
<keyword evidence="1" id="KW-0472">Membrane</keyword>
<dbReference type="AlphaFoldDB" id="A0A0B8P0M4"/>
<feature type="transmembrane region" description="Helical" evidence="1">
    <location>
        <begin position="60"/>
        <end position="78"/>
    </location>
</feature>
<reference evidence="2 3" key="1">
    <citation type="submission" date="2015-01" db="EMBL/GenBank/DDBJ databases">
        <title>Vibrio sp. C1 JCM 19231 whole genome shotgun sequence.</title>
        <authorList>
            <person name="Sawabe T."/>
            <person name="Meirelles P."/>
            <person name="Feng G."/>
            <person name="Sayaka M."/>
            <person name="Hattori M."/>
            <person name="Ohkuma M."/>
        </authorList>
    </citation>
    <scope>NUCLEOTIDE SEQUENCE [LARGE SCALE GENOMIC DNA]</scope>
    <source>
        <strain evidence="3">JCM 19231</strain>
    </source>
</reference>